<dbReference type="Pfam" id="PF02311">
    <property type="entry name" value="AraC_binding"/>
    <property type="match status" value="1"/>
</dbReference>
<dbReference type="InterPro" id="IPR003313">
    <property type="entry name" value="AraC-bd"/>
</dbReference>
<dbReference type="Proteomes" id="UP000288246">
    <property type="component" value="Unassembled WGS sequence"/>
</dbReference>
<protein>
    <recommendedName>
        <fullName evidence="4">HTH araC/xylS-type domain-containing protein</fullName>
    </recommendedName>
</protein>
<dbReference type="PROSITE" id="PS01124">
    <property type="entry name" value="HTH_ARAC_FAMILY_2"/>
    <property type="match status" value="1"/>
</dbReference>
<dbReference type="OrthoDB" id="3186094at2"/>
<keyword evidence="6" id="KW-1185">Reference proteome</keyword>
<evidence type="ECO:0000256" key="3">
    <source>
        <dbReference type="ARBA" id="ARBA00023163"/>
    </source>
</evidence>
<feature type="domain" description="HTH araC/xylS-type" evidence="4">
    <location>
        <begin position="215"/>
        <end position="313"/>
    </location>
</feature>
<dbReference type="SUPFAM" id="SSF46689">
    <property type="entry name" value="Homeodomain-like"/>
    <property type="match status" value="1"/>
</dbReference>
<dbReference type="GO" id="GO:0043565">
    <property type="term" value="F:sequence-specific DNA binding"/>
    <property type="evidence" value="ECO:0007669"/>
    <property type="project" value="InterPro"/>
</dbReference>
<dbReference type="Gene3D" id="1.10.10.60">
    <property type="entry name" value="Homeodomain-like"/>
    <property type="match status" value="1"/>
</dbReference>
<dbReference type="AlphaFoldDB" id="A0A401V4K8"/>
<keyword evidence="3" id="KW-0804">Transcription</keyword>
<dbReference type="EMBL" id="BHYL01000360">
    <property type="protein sequence ID" value="GCD21859.1"/>
    <property type="molecule type" value="Genomic_DNA"/>
</dbReference>
<dbReference type="InterPro" id="IPR050204">
    <property type="entry name" value="AraC_XylS_family_regulators"/>
</dbReference>
<dbReference type="InterPro" id="IPR014710">
    <property type="entry name" value="RmlC-like_jellyroll"/>
</dbReference>
<organism evidence="5 6">
    <name type="scientific">Cellulomonas algicola</name>
    <dbReference type="NCBI Taxonomy" id="2071633"/>
    <lineage>
        <taxon>Bacteria</taxon>
        <taxon>Bacillati</taxon>
        <taxon>Actinomycetota</taxon>
        <taxon>Actinomycetes</taxon>
        <taxon>Micrococcales</taxon>
        <taxon>Cellulomonadaceae</taxon>
        <taxon>Cellulomonas</taxon>
    </lineage>
</organism>
<gene>
    <name evidence="5" type="ORF">CTKZ_34210</name>
</gene>
<reference evidence="5 6" key="1">
    <citation type="submission" date="2018-11" db="EMBL/GenBank/DDBJ databases">
        <title>Draft genome sequence of Cellulomonas takizawaensis strain TKZ-21.</title>
        <authorList>
            <person name="Yamamura H."/>
            <person name="Hayashi T."/>
            <person name="Hamada M."/>
            <person name="Serisawa Y."/>
            <person name="Matsuyama K."/>
            <person name="Nakagawa Y."/>
            <person name="Otoguro M."/>
            <person name="Yanagida F."/>
            <person name="Hayakawa M."/>
        </authorList>
    </citation>
    <scope>NUCLEOTIDE SEQUENCE [LARGE SCALE GENOMIC DNA]</scope>
    <source>
        <strain evidence="5 6">TKZ-21</strain>
    </source>
</reference>
<dbReference type="InterPro" id="IPR037923">
    <property type="entry name" value="HTH-like"/>
</dbReference>
<sequence length="317" mass="33804">MRRSSAVPAAPFTRARRRADGAPVVAYDRRPGRVPIGAQLFTGEQISPRALPGGMPHAHDFLVLVHVARGSGSLLVDGHGVPLVAGDVCLVSPGQVVGGATTDEPDQARSWVVFFTADAVAGVTANPLAWRFHPLLAAFAESGTGGPRTLRVPDDDRAAWESLLHVLAREAPAHDEPPSLAAADQAATAALTLLLVSVARLAGPPAHGGGDPIVAAVLDAIEAGFRDPISTRDVARSLGYTTGHLTTVVRERTGRTVLEWLTERRMIEARRLLVETDLPVALVAERTGHRDAAYLVRRFREQHGVTPARWRRGARPT</sequence>
<dbReference type="Pfam" id="PF12833">
    <property type="entry name" value="HTH_18"/>
    <property type="match status" value="1"/>
</dbReference>
<evidence type="ECO:0000256" key="2">
    <source>
        <dbReference type="ARBA" id="ARBA00023125"/>
    </source>
</evidence>
<dbReference type="InterPro" id="IPR009057">
    <property type="entry name" value="Homeodomain-like_sf"/>
</dbReference>
<dbReference type="SUPFAM" id="SSF51215">
    <property type="entry name" value="Regulatory protein AraC"/>
    <property type="match status" value="1"/>
</dbReference>
<name>A0A401V4K8_9CELL</name>
<evidence type="ECO:0000313" key="5">
    <source>
        <dbReference type="EMBL" id="GCD21859.1"/>
    </source>
</evidence>
<dbReference type="InterPro" id="IPR018060">
    <property type="entry name" value="HTH_AraC"/>
</dbReference>
<evidence type="ECO:0000256" key="1">
    <source>
        <dbReference type="ARBA" id="ARBA00023015"/>
    </source>
</evidence>
<dbReference type="SMART" id="SM00342">
    <property type="entry name" value="HTH_ARAC"/>
    <property type="match status" value="1"/>
</dbReference>
<evidence type="ECO:0000259" key="4">
    <source>
        <dbReference type="PROSITE" id="PS01124"/>
    </source>
</evidence>
<comment type="caution">
    <text evidence="5">The sequence shown here is derived from an EMBL/GenBank/DDBJ whole genome shotgun (WGS) entry which is preliminary data.</text>
</comment>
<accession>A0A401V4K8</accession>
<keyword evidence="1" id="KW-0805">Transcription regulation</keyword>
<proteinExistence type="predicted"/>
<dbReference type="GO" id="GO:0003700">
    <property type="term" value="F:DNA-binding transcription factor activity"/>
    <property type="evidence" value="ECO:0007669"/>
    <property type="project" value="InterPro"/>
</dbReference>
<dbReference type="RefSeq" id="WP_124344390.1">
    <property type="nucleotide sequence ID" value="NZ_BHYL01000360.1"/>
</dbReference>
<dbReference type="Gene3D" id="2.60.120.10">
    <property type="entry name" value="Jelly Rolls"/>
    <property type="match status" value="1"/>
</dbReference>
<evidence type="ECO:0000313" key="6">
    <source>
        <dbReference type="Proteomes" id="UP000288246"/>
    </source>
</evidence>
<keyword evidence="2" id="KW-0238">DNA-binding</keyword>
<dbReference type="PANTHER" id="PTHR46796">
    <property type="entry name" value="HTH-TYPE TRANSCRIPTIONAL ACTIVATOR RHAS-RELATED"/>
    <property type="match status" value="1"/>
</dbReference>